<gene>
    <name evidence="8" type="primary">iolF</name>
    <name evidence="8" type="ORF">DSCOOX_58010</name>
</gene>
<dbReference type="InterPro" id="IPR020846">
    <property type="entry name" value="MFS_dom"/>
</dbReference>
<dbReference type="InterPro" id="IPR036259">
    <property type="entry name" value="MFS_trans_sf"/>
</dbReference>
<dbReference type="InterPro" id="IPR005829">
    <property type="entry name" value="Sugar_transporter_CS"/>
</dbReference>
<evidence type="ECO:0000256" key="3">
    <source>
        <dbReference type="ARBA" id="ARBA00022989"/>
    </source>
</evidence>
<evidence type="ECO:0000256" key="6">
    <source>
        <dbReference type="SAM" id="Phobius"/>
    </source>
</evidence>
<sequence>MSTKQQSTWTKTIVASMTSYIDAGSIVAGAAGLSLWEAYLGMGSVQLGMLAAFSSNAISAALGALIGGYICDRFGRKLVYTYDLVFYMLGMLLIVFAVNFPMLFAGYCVVGLSVGADVVASWTLIAENAPAKNRAKHCGSAQVAWALGPAVVLVMSVILGGLGLLGNRIVFAHLIVVALITWILRLRMPESDSWIANKEKEQELIAKGLWRKPRMRDLFIGPNLKGVMFLFGVYTIWNLCAGTMGFFLPYIYEKVGGVSNATANALTVGLFLTSALSTLTLFMRLADRYSRRVIYRVVACLFIAAWSIFLLPEQSLTMPLLVTFAILVGINNGSGQQAFYQMWGSELFPARYRASAQGVLFFSARVFLGFWSLCLPVITESFGFKVAAIFLVAFATISMLIGTIFNPNTAGKTLEQIEAERYGSVGTSPLSVNEQTGEQPQEYMAT</sequence>
<feature type="transmembrane region" description="Helical" evidence="6">
    <location>
        <begin position="354"/>
        <end position="378"/>
    </location>
</feature>
<dbReference type="RefSeq" id="WP_155313340.1">
    <property type="nucleotide sequence ID" value="NZ_AP021879.1"/>
</dbReference>
<keyword evidence="4 6" id="KW-0472">Membrane</keyword>
<feature type="transmembrane region" description="Helical" evidence="6">
    <location>
        <begin position="316"/>
        <end position="333"/>
    </location>
</feature>
<keyword evidence="3 6" id="KW-1133">Transmembrane helix</keyword>
<dbReference type="GO" id="GO:0005886">
    <property type="term" value="C:plasma membrane"/>
    <property type="evidence" value="ECO:0007669"/>
    <property type="project" value="TreeGrafter"/>
</dbReference>
<feature type="transmembrane region" description="Helical" evidence="6">
    <location>
        <begin position="226"/>
        <end position="252"/>
    </location>
</feature>
<dbReference type="AlphaFoldDB" id="A0A5K8AIY3"/>
<dbReference type="Proteomes" id="UP000422108">
    <property type="component" value="Chromosome"/>
</dbReference>
<feature type="region of interest" description="Disordered" evidence="5">
    <location>
        <begin position="426"/>
        <end position="446"/>
    </location>
</feature>
<evidence type="ECO:0000313" key="8">
    <source>
        <dbReference type="EMBL" id="BBO92621.1"/>
    </source>
</evidence>
<protein>
    <submittedName>
        <fullName evidence="8">Minor myo-inositol transporter IolF</fullName>
    </submittedName>
</protein>
<feature type="domain" description="Major facilitator superfamily (MFS) profile" evidence="7">
    <location>
        <begin position="8"/>
        <end position="410"/>
    </location>
</feature>
<comment type="subcellular location">
    <subcellularLocation>
        <location evidence="1">Membrane</location>
        <topology evidence="1">Multi-pass membrane protein</topology>
    </subcellularLocation>
</comment>
<dbReference type="PANTHER" id="PTHR23508:SF10">
    <property type="entry name" value="CARBOXYLIC ACID TRANSPORTER PROTEIN HOMOLOG"/>
    <property type="match status" value="1"/>
</dbReference>
<evidence type="ECO:0000256" key="4">
    <source>
        <dbReference type="ARBA" id="ARBA00023136"/>
    </source>
</evidence>
<feature type="transmembrane region" description="Helical" evidence="6">
    <location>
        <begin position="138"/>
        <end position="159"/>
    </location>
</feature>
<accession>A0A5K8AIY3</accession>
<dbReference type="SUPFAM" id="SSF103473">
    <property type="entry name" value="MFS general substrate transporter"/>
    <property type="match status" value="1"/>
</dbReference>
<dbReference type="InterPro" id="IPR011701">
    <property type="entry name" value="MFS"/>
</dbReference>
<reference evidence="8 9" key="1">
    <citation type="submission" date="2019-11" db="EMBL/GenBank/DDBJ databases">
        <title>Comparative genomics of hydrocarbon-degrading Desulfosarcina strains.</title>
        <authorList>
            <person name="Watanabe M."/>
            <person name="Kojima H."/>
            <person name="Fukui M."/>
        </authorList>
    </citation>
    <scope>NUCLEOTIDE SEQUENCE [LARGE SCALE GENOMIC DNA]</scope>
    <source>
        <strain evidence="9">oXyS1</strain>
    </source>
</reference>
<dbReference type="Gene3D" id="1.20.1250.20">
    <property type="entry name" value="MFS general substrate transporter like domains"/>
    <property type="match status" value="1"/>
</dbReference>
<keyword evidence="9" id="KW-1185">Reference proteome</keyword>
<evidence type="ECO:0000256" key="2">
    <source>
        <dbReference type="ARBA" id="ARBA00022692"/>
    </source>
</evidence>
<dbReference type="PANTHER" id="PTHR23508">
    <property type="entry name" value="CARBOXYLIC ACID TRANSPORTER PROTEIN HOMOLOG"/>
    <property type="match status" value="1"/>
</dbReference>
<feature type="transmembrane region" description="Helical" evidence="6">
    <location>
        <begin position="104"/>
        <end position="126"/>
    </location>
</feature>
<feature type="compositionally biased region" description="Polar residues" evidence="5">
    <location>
        <begin position="426"/>
        <end position="439"/>
    </location>
</feature>
<evidence type="ECO:0000313" key="9">
    <source>
        <dbReference type="Proteomes" id="UP000422108"/>
    </source>
</evidence>
<dbReference type="Pfam" id="PF07690">
    <property type="entry name" value="MFS_1"/>
    <property type="match status" value="1"/>
</dbReference>
<evidence type="ECO:0000256" key="1">
    <source>
        <dbReference type="ARBA" id="ARBA00004141"/>
    </source>
</evidence>
<dbReference type="PROSITE" id="PS50850">
    <property type="entry name" value="MFS"/>
    <property type="match status" value="1"/>
</dbReference>
<dbReference type="EMBL" id="AP021879">
    <property type="protein sequence ID" value="BBO92621.1"/>
    <property type="molecule type" value="Genomic_DNA"/>
</dbReference>
<feature type="transmembrane region" description="Helical" evidence="6">
    <location>
        <begin position="293"/>
        <end position="310"/>
    </location>
</feature>
<feature type="transmembrane region" description="Helical" evidence="6">
    <location>
        <begin position="12"/>
        <end position="36"/>
    </location>
</feature>
<feature type="transmembrane region" description="Helical" evidence="6">
    <location>
        <begin position="78"/>
        <end position="98"/>
    </location>
</feature>
<feature type="transmembrane region" description="Helical" evidence="6">
    <location>
        <begin position="384"/>
        <end position="405"/>
    </location>
</feature>
<evidence type="ECO:0000256" key="5">
    <source>
        <dbReference type="SAM" id="MobiDB-lite"/>
    </source>
</evidence>
<dbReference type="PROSITE" id="PS00217">
    <property type="entry name" value="SUGAR_TRANSPORT_2"/>
    <property type="match status" value="1"/>
</dbReference>
<keyword evidence="2 6" id="KW-0812">Transmembrane</keyword>
<evidence type="ECO:0000259" key="7">
    <source>
        <dbReference type="PROSITE" id="PS50850"/>
    </source>
</evidence>
<feature type="transmembrane region" description="Helical" evidence="6">
    <location>
        <begin position="48"/>
        <end position="71"/>
    </location>
</feature>
<feature type="transmembrane region" description="Helical" evidence="6">
    <location>
        <begin position="264"/>
        <end position="286"/>
    </location>
</feature>
<proteinExistence type="predicted"/>
<name>A0A5K8AIY3_9BACT</name>
<dbReference type="GO" id="GO:0046943">
    <property type="term" value="F:carboxylic acid transmembrane transporter activity"/>
    <property type="evidence" value="ECO:0007669"/>
    <property type="project" value="TreeGrafter"/>
</dbReference>
<feature type="transmembrane region" description="Helical" evidence="6">
    <location>
        <begin position="165"/>
        <end position="184"/>
    </location>
</feature>
<organism evidence="8 9">
    <name type="scientific">Desulfosarcina ovata subsp. ovata</name>
    <dbReference type="NCBI Taxonomy" id="2752305"/>
    <lineage>
        <taxon>Bacteria</taxon>
        <taxon>Pseudomonadati</taxon>
        <taxon>Thermodesulfobacteriota</taxon>
        <taxon>Desulfobacteria</taxon>
        <taxon>Desulfobacterales</taxon>
        <taxon>Desulfosarcinaceae</taxon>
        <taxon>Desulfosarcina</taxon>
    </lineage>
</organism>
<dbReference type="CDD" id="cd17316">
    <property type="entry name" value="MFS_SV2_like"/>
    <property type="match status" value="1"/>
</dbReference>